<evidence type="ECO:0000256" key="2">
    <source>
        <dbReference type="ARBA" id="ARBA00023295"/>
    </source>
</evidence>
<evidence type="ECO:0000259" key="4">
    <source>
        <dbReference type="Pfam" id="PF00703"/>
    </source>
</evidence>
<dbReference type="GO" id="GO:0004553">
    <property type="term" value="F:hydrolase activity, hydrolyzing O-glycosyl compounds"/>
    <property type="evidence" value="ECO:0007669"/>
    <property type="project" value="InterPro"/>
</dbReference>
<reference evidence="5 6" key="1">
    <citation type="submission" date="2020-07" db="EMBL/GenBank/DDBJ databases">
        <title>Halosimplex litoreum sp. nov. and Halosimplex rubrum sp. nov., isolated from different salt environments.</title>
        <authorList>
            <person name="Cui H."/>
        </authorList>
    </citation>
    <scope>NUCLEOTIDE SEQUENCE [LARGE SCALE GENOMIC DNA]</scope>
    <source>
        <strain evidence="5 6">R2</strain>
    </source>
</reference>
<dbReference type="InterPro" id="IPR051913">
    <property type="entry name" value="GH2_Domain-Containing"/>
</dbReference>
<dbReference type="OrthoDB" id="38162at2157"/>
<feature type="domain" description="Glycoside hydrolase family 2 immunoglobulin-like beta-sandwich" evidence="4">
    <location>
        <begin position="142"/>
        <end position="240"/>
    </location>
</feature>
<dbReference type="RefSeq" id="WP_179917729.1">
    <property type="nucleotide sequence ID" value="NZ_CP058909.1"/>
</dbReference>
<dbReference type="InterPro" id="IPR013783">
    <property type="entry name" value="Ig-like_fold"/>
</dbReference>
<evidence type="ECO:0000256" key="3">
    <source>
        <dbReference type="SAM" id="MobiDB-lite"/>
    </source>
</evidence>
<dbReference type="AlphaFoldDB" id="A0A7D5PCW6"/>
<gene>
    <name evidence="5" type="ORF">HZS54_13960</name>
</gene>
<name>A0A7D5PCW6_9EURY</name>
<evidence type="ECO:0000313" key="5">
    <source>
        <dbReference type="EMBL" id="QLH82658.1"/>
    </source>
</evidence>
<dbReference type="InterPro" id="IPR008979">
    <property type="entry name" value="Galactose-bd-like_sf"/>
</dbReference>
<dbReference type="KEGG" id="hpel:HZS54_13960"/>
<dbReference type="PANTHER" id="PTHR42732:SF1">
    <property type="entry name" value="BETA-MANNOSIDASE"/>
    <property type="match status" value="1"/>
</dbReference>
<proteinExistence type="predicted"/>
<dbReference type="SUPFAM" id="SSF49303">
    <property type="entry name" value="beta-Galactosidase/glucuronidase domain"/>
    <property type="match status" value="1"/>
</dbReference>
<dbReference type="Gene3D" id="2.60.40.10">
    <property type="entry name" value="Immunoglobulins"/>
    <property type="match status" value="1"/>
</dbReference>
<dbReference type="SUPFAM" id="SSF51445">
    <property type="entry name" value="(Trans)glycosidases"/>
    <property type="match status" value="1"/>
</dbReference>
<keyword evidence="2" id="KW-0326">Glycosidase</keyword>
<dbReference type="Proteomes" id="UP000509346">
    <property type="component" value="Chromosome"/>
</dbReference>
<dbReference type="SUPFAM" id="SSF49785">
    <property type="entry name" value="Galactose-binding domain-like"/>
    <property type="match status" value="1"/>
</dbReference>
<dbReference type="GeneID" id="56083715"/>
<keyword evidence="6" id="KW-1185">Reference proteome</keyword>
<dbReference type="PANTHER" id="PTHR42732">
    <property type="entry name" value="BETA-GALACTOSIDASE"/>
    <property type="match status" value="1"/>
</dbReference>
<sequence>MPSKWSGAAVDPGGGKPTPGEWQSVEVPGRPAAFAGEDRVAYRTVFDDPRDPDDDLGLLELRGCYAGAEVWLNDELVAESDAVFEPLKVPFEPEAENELVVECRAPEDRFGGIHDTDRVPDERSVPGIWWGVDVTGQPDPFVVDVDLRPRATEEGATIDAAVEVYAGESLDDRLTLTTKPAGDRRGRGMMDRASVSAAAGERAVVEKSIDVRDPSLWWPRGMGRQHRYEVRAKLDEAARTSATGIATVEGTDEGGLRVNGEDVPVRGVALTDAAVADAERAVEVNANLVRAHAHALPEAMYDACDEAGLLVWQDLPLTGPGVFDIARGEEVAERLVDTYAHHPSLAAVGVHDEPTDTFAERVGSGLVDRLRFRYRVWRSDYDRGAAEEVAEAVPDGVAVYPVVGEPGTDPDAAALYPGWDYGGVDDLDWVRDRYDLDGAVGEFGAGSLPEGVDPAGADDDGGPDLAGFDRSKHDAVVGSDDPEASQAYQAELVRGVAERLRTDGAPVVVANALRDAGDAGMGVYARDGTPKEAVDSLAAAFEPVQAFLVGASAGECDVVVANDAPEAISGTVRWEASGESGEVEATVDAGARSVVGTIDVPSAASSVDLALRVGDASVENVYRL</sequence>
<dbReference type="GO" id="GO:0005975">
    <property type="term" value="P:carbohydrate metabolic process"/>
    <property type="evidence" value="ECO:0007669"/>
    <property type="project" value="InterPro"/>
</dbReference>
<dbReference type="InterPro" id="IPR017853">
    <property type="entry name" value="GH"/>
</dbReference>
<feature type="region of interest" description="Disordered" evidence="3">
    <location>
        <begin position="1"/>
        <end position="31"/>
    </location>
</feature>
<keyword evidence="1 5" id="KW-0378">Hydrolase</keyword>
<dbReference type="Pfam" id="PF00703">
    <property type="entry name" value="Glyco_hydro_2"/>
    <property type="match status" value="1"/>
</dbReference>
<dbReference type="InterPro" id="IPR036156">
    <property type="entry name" value="Beta-gal/glucu_dom_sf"/>
</dbReference>
<protein>
    <submittedName>
        <fullName evidence="5">Hydrolase</fullName>
    </submittedName>
</protein>
<dbReference type="Gene3D" id="3.20.20.80">
    <property type="entry name" value="Glycosidases"/>
    <property type="match status" value="1"/>
</dbReference>
<dbReference type="Gene3D" id="2.60.120.260">
    <property type="entry name" value="Galactose-binding domain-like"/>
    <property type="match status" value="1"/>
</dbReference>
<evidence type="ECO:0000256" key="1">
    <source>
        <dbReference type="ARBA" id="ARBA00022801"/>
    </source>
</evidence>
<organism evidence="5 6">
    <name type="scientific">Halosimplex pelagicum</name>
    <dbReference type="NCBI Taxonomy" id="869886"/>
    <lineage>
        <taxon>Archaea</taxon>
        <taxon>Methanobacteriati</taxon>
        <taxon>Methanobacteriota</taxon>
        <taxon>Stenosarchaea group</taxon>
        <taxon>Halobacteria</taxon>
        <taxon>Halobacteriales</taxon>
        <taxon>Haloarculaceae</taxon>
        <taxon>Halosimplex</taxon>
    </lineage>
</organism>
<accession>A0A7D5PCW6</accession>
<dbReference type="InterPro" id="IPR006102">
    <property type="entry name" value="Ig-like_GH2"/>
</dbReference>
<dbReference type="EMBL" id="CP058909">
    <property type="protein sequence ID" value="QLH82658.1"/>
    <property type="molecule type" value="Genomic_DNA"/>
</dbReference>
<evidence type="ECO:0000313" key="6">
    <source>
        <dbReference type="Proteomes" id="UP000509346"/>
    </source>
</evidence>